<dbReference type="PANTHER" id="PTHR22754">
    <property type="entry name" value="DISCO-INTERACTING PROTEIN 2 DIP2 -RELATED"/>
    <property type="match status" value="1"/>
</dbReference>
<feature type="transmembrane region" description="Helical" evidence="1">
    <location>
        <begin position="429"/>
        <end position="447"/>
    </location>
</feature>
<name>A0A5J4W609_9EUKA</name>
<feature type="transmembrane region" description="Helical" evidence="1">
    <location>
        <begin position="41"/>
        <end position="61"/>
    </location>
</feature>
<accession>A0A5J4W609</accession>
<evidence type="ECO:0008006" key="4">
    <source>
        <dbReference type="Google" id="ProtNLM"/>
    </source>
</evidence>
<dbReference type="EMBL" id="SNRW01003306">
    <property type="protein sequence ID" value="KAA6390200.1"/>
    <property type="molecule type" value="Genomic_DNA"/>
</dbReference>
<keyword evidence="1" id="KW-0812">Transmembrane</keyword>
<keyword evidence="1" id="KW-0472">Membrane</keyword>
<keyword evidence="1" id="KW-1133">Transmembrane helix</keyword>
<dbReference type="AlphaFoldDB" id="A0A5J4W609"/>
<gene>
    <name evidence="2" type="ORF">EZS28_014273</name>
</gene>
<evidence type="ECO:0000256" key="1">
    <source>
        <dbReference type="SAM" id="Phobius"/>
    </source>
</evidence>
<evidence type="ECO:0000313" key="3">
    <source>
        <dbReference type="Proteomes" id="UP000324800"/>
    </source>
</evidence>
<organism evidence="2 3">
    <name type="scientific">Streblomastix strix</name>
    <dbReference type="NCBI Taxonomy" id="222440"/>
    <lineage>
        <taxon>Eukaryota</taxon>
        <taxon>Metamonada</taxon>
        <taxon>Preaxostyla</taxon>
        <taxon>Oxymonadida</taxon>
        <taxon>Streblomastigidae</taxon>
        <taxon>Streblomastix</taxon>
    </lineage>
</organism>
<comment type="caution">
    <text evidence="2">The sequence shown here is derived from an EMBL/GenBank/DDBJ whole genome shotgun (WGS) entry which is preliminary data.</text>
</comment>
<protein>
    <recommendedName>
        <fullName evidence="4">AMP-dependent synthetase/ligase domain-containing protein</fullName>
    </recommendedName>
</protein>
<evidence type="ECO:0000313" key="2">
    <source>
        <dbReference type="EMBL" id="KAA6390200.1"/>
    </source>
</evidence>
<dbReference type="Gene3D" id="3.40.50.12780">
    <property type="entry name" value="N-terminal domain of ligase-like"/>
    <property type="match status" value="1"/>
</dbReference>
<dbReference type="InterPro" id="IPR042099">
    <property type="entry name" value="ANL_N_sf"/>
</dbReference>
<dbReference type="SUPFAM" id="SSF56801">
    <property type="entry name" value="Acetyl-CoA synthetase-like"/>
    <property type="match status" value="1"/>
</dbReference>
<reference evidence="2 3" key="1">
    <citation type="submission" date="2019-03" db="EMBL/GenBank/DDBJ databases">
        <title>Single cell metagenomics reveals metabolic interactions within the superorganism composed of flagellate Streblomastix strix and complex community of Bacteroidetes bacteria on its surface.</title>
        <authorList>
            <person name="Treitli S.C."/>
            <person name="Kolisko M."/>
            <person name="Husnik F."/>
            <person name="Keeling P."/>
            <person name="Hampl V."/>
        </authorList>
    </citation>
    <scope>NUCLEOTIDE SEQUENCE [LARGE SCALE GENOMIC DNA]</scope>
    <source>
        <strain evidence="2">ST1C</strain>
    </source>
</reference>
<dbReference type="Proteomes" id="UP000324800">
    <property type="component" value="Unassembled WGS sequence"/>
</dbReference>
<dbReference type="PANTHER" id="PTHR22754:SF32">
    <property type="entry name" value="DISCO-INTERACTING PROTEIN 2"/>
    <property type="match status" value="1"/>
</dbReference>
<proteinExistence type="predicted"/>
<sequence length="448" mass="50985">MSNFVDLLLQRGKESPDRQAFAWSSDGENIERIISFDSLEFIIGFFSVIFAGLMAVPCFPVNQINQRVQTNGTTRSLGIQQYIAVKNSDAISVQRQLWDIIESNDKTASLLEEQSSFQISNIIQPHPAHWLRALSKNQIDVTCASSSMIEMSVKLVQYADLLNNQFNINDIIDLSSVRSILCISSEQIDPWAIVALYNRYGQHFTPTTFTNPLFQSKSKSSLQDNHFTNNLNTNIIPLPNYKLPRNSIVFCYSLSEITSLFCVSQRRVHVDGIMSICCRLINSSQLLNVSCGQPYKEGIVSITRIAQIEKQKDLLRSTLDAQLPPYQEVPDGQIGEIWIKQSIDTSSPSGYWNKKKNNLLYLQDIGQREDIELKEEGINVNEEIIENKQQQTFGLYLSGGKGPFIRTGDIGVFIINDEGRRELIICGRYIYFNRCFYLIKLLMYLLVL</sequence>